<evidence type="ECO:0000313" key="3">
    <source>
        <dbReference type="Proteomes" id="UP000288859"/>
    </source>
</evidence>
<evidence type="ECO:0000256" key="1">
    <source>
        <dbReference type="SAM" id="MobiDB-lite"/>
    </source>
</evidence>
<sequence length="469" mass="51865">MTSTKSKSIDQLAFNVSLLAYDHGLNSEDAPLPQRLGFREIKRNTKLKDLMANEYTVPSVQPTAQELSIDHTPFVGIWVGMRPSTAGSTAKSTDHKTTKGKSIETLGSKGGITILDKDPKALRVVVPMHKETASYYALVDPDASGLCSGLNVVITEVFFFPEFRNDDLTSTWRRKSEWSELVRKSSNPIEKITFSNYYDKTKFQVAPKRTLVNELSRFVGAYIEGGDRSALEAAIALIDRVDTDGAFTPPPKNDALAKLTLSRIKLTDDECKAALTQLLALAPELKTDLDISCEDLQRINAGLVNSQTVIPYTHLRAFIVQFVHDSAKSAASPDEQDDLGEAARELDGLSLIIEGQQKKMQDLQDYIHESITALKDSQGDSAIATAPTLPQVWTKYGLSRDNDSAKLYAMGVHRHNVQALSKIMEPLKEMLSENCEHLEKPKLSLPGAEAPELQDEQEDEANDENDENE</sequence>
<protein>
    <submittedName>
        <fullName evidence="2">Uncharacterized protein</fullName>
    </submittedName>
</protein>
<accession>A0A438NA77</accession>
<feature type="region of interest" description="Disordered" evidence="1">
    <location>
        <begin position="438"/>
        <end position="469"/>
    </location>
</feature>
<gene>
    <name evidence="2" type="ORF">B0A52_03700</name>
</gene>
<proteinExistence type="predicted"/>
<comment type="caution">
    <text evidence="2">The sequence shown here is derived from an EMBL/GenBank/DDBJ whole genome shotgun (WGS) entry which is preliminary data.</text>
</comment>
<dbReference type="Proteomes" id="UP000288859">
    <property type="component" value="Unassembled WGS sequence"/>
</dbReference>
<feature type="compositionally biased region" description="Acidic residues" evidence="1">
    <location>
        <begin position="452"/>
        <end position="469"/>
    </location>
</feature>
<organism evidence="2 3">
    <name type="scientific">Exophiala mesophila</name>
    <name type="common">Black yeast-like fungus</name>
    <dbReference type="NCBI Taxonomy" id="212818"/>
    <lineage>
        <taxon>Eukaryota</taxon>
        <taxon>Fungi</taxon>
        <taxon>Dikarya</taxon>
        <taxon>Ascomycota</taxon>
        <taxon>Pezizomycotina</taxon>
        <taxon>Eurotiomycetes</taxon>
        <taxon>Chaetothyriomycetidae</taxon>
        <taxon>Chaetothyriales</taxon>
        <taxon>Herpotrichiellaceae</taxon>
        <taxon>Exophiala</taxon>
    </lineage>
</organism>
<dbReference type="OrthoDB" id="4158466at2759"/>
<reference evidence="2 3" key="1">
    <citation type="submission" date="2017-03" db="EMBL/GenBank/DDBJ databases">
        <title>Genomes of endolithic fungi from Antarctica.</title>
        <authorList>
            <person name="Coleine C."/>
            <person name="Masonjones S."/>
            <person name="Stajich J.E."/>
        </authorList>
    </citation>
    <scope>NUCLEOTIDE SEQUENCE [LARGE SCALE GENOMIC DNA]</scope>
    <source>
        <strain evidence="2 3">CCFEE 6314</strain>
    </source>
</reference>
<evidence type="ECO:0000313" key="2">
    <source>
        <dbReference type="EMBL" id="RVX72510.1"/>
    </source>
</evidence>
<dbReference type="AlphaFoldDB" id="A0A438NA77"/>
<dbReference type="EMBL" id="NAJM01000012">
    <property type="protein sequence ID" value="RVX72510.1"/>
    <property type="molecule type" value="Genomic_DNA"/>
</dbReference>
<name>A0A438NA77_EXOME</name>